<proteinExistence type="inferred from homology"/>
<feature type="domain" description="ABC transporter" evidence="17">
    <location>
        <begin position="636"/>
        <end position="971"/>
    </location>
</feature>
<comment type="caution">
    <text evidence="18">The sequence shown here is derived from an EMBL/GenBank/DDBJ whole genome shotgun (WGS) entry which is preliminary data.</text>
</comment>
<dbReference type="InterPro" id="IPR041102">
    <property type="entry name" value="UvrA_inter"/>
</dbReference>
<dbReference type="PROSITE" id="PS50893">
    <property type="entry name" value="ABC_TRANSPORTER_2"/>
    <property type="match status" value="1"/>
</dbReference>
<evidence type="ECO:0000256" key="2">
    <source>
        <dbReference type="ARBA" id="ARBA00022490"/>
    </source>
</evidence>
<comment type="similarity">
    <text evidence="14">Belongs to the ABC transporter superfamily. UvrA family.</text>
</comment>
<evidence type="ECO:0000256" key="10">
    <source>
        <dbReference type="ARBA" id="ARBA00022840"/>
    </source>
</evidence>
<dbReference type="PROSITE" id="PS00211">
    <property type="entry name" value="ABC_TRANSPORTER_1"/>
    <property type="match status" value="1"/>
</dbReference>
<dbReference type="RefSeq" id="WP_248480442.1">
    <property type="nucleotide sequence ID" value="NZ_JALPRF010000010.1"/>
</dbReference>
<dbReference type="Gene3D" id="3.30.1490.20">
    <property type="entry name" value="ATP-grasp fold, A domain"/>
    <property type="match status" value="1"/>
</dbReference>
<dbReference type="EMBL" id="JALPRF010000010">
    <property type="protein sequence ID" value="MCK8495697.1"/>
    <property type="molecule type" value="Genomic_DNA"/>
</dbReference>
<evidence type="ECO:0000313" key="19">
    <source>
        <dbReference type="Proteomes" id="UP001202180"/>
    </source>
</evidence>
<gene>
    <name evidence="18" type="primary">uvrA</name>
    <name evidence="18" type="ORF">M0L20_27780</name>
</gene>
<keyword evidence="11" id="KW-0267">Excision nuclease</keyword>
<evidence type="ECO:0000256" key="16">
    <source>
        <dbReference type="ARBA" id="ARBA00042156"/>
    </source>
</evidence>
<comment type="subcellular location">
    <subcellularLocation>
        <location evidence="1">Cytoplasm</location>
    </subcellularLocation>
</comment>
<evidence type="ECO:0000256" key="11">
    <source>
        <dbReference type="ARBA" id="ARBA00022881"/>
    </source>
</evidence>
<dbReference type="SUPFAM" id="SSF52540">
    <property type="entry name" value="P-loop containing nucleoside triphosphate hydrolases"/>
    <property type="match status" value="2"/>
</dbReference>
<evidence type="ECO:0000313" key="18">
    <source>
        <dbReference type="EMBL" id="MCK8495697.1"/>
    </source>
</evidence>
<dbReference type="PANTHER" id="PTHR43152:SF3">
    <property type="entry name" value="UVRABC SYSTEM PROTEIN A"/>
    <property type="match status" value="1"/>
</dbReference>
<dbReference type="Pfam" id="PF17760">
    <property type="entry name" value="UvrA_inter"/>
    <property type="match status" value="1"/>
</dbReference>
<dbReference type="InterPro" id="IPR003439">
    <property type="entry name" value="ABC_transporter-like_ATP-bd"/>
</dbReference>
<keyword evidence="9" id="KW-0862">Zinc</keyword>
<dbReference type="Gene3D" id="1.20.1580.10">
    <property type="entry name" value="ABC transporter ATPase like domain"/>
    <property type="match status" value="2"/>
</dbReference>
<evidence type="ECO:0000256" key="7">
    <source>
        <dbReference type="ARBA" id="ARBA00022769"/>
    </source>
</evidence>
<evidence type="ECO:0000259" key="17">
    <source>
        <dbReference type="PROSITE" id="PS50893"/>
    </source>
</evidence>
<evidence type="ECO:0000256" key="4">
    <source>
        <dbReference type="ARBA" id="ARBA00022737"/>
    </source>
</evidence>
<dbReference type="PANTHER" id="PTHR43152">
    <property type="entry name" value="UVRABC SYSTEM PROTEIN A"/>
    <property type="match status" value="1"/>
</dbReference>
<organism evidence="18 19">
    <name type="scientific">Spirosoma liriopis</name>
    <dbReference type="NCBI Taxonomy" id="2937440"/>
    <lineage>
        <taxon>Bacteria</taxon>
        <taxon>Pseudomonadati</taxon>
        <taxon>Bacteroidota</taxon>
        <taxon>Cytophagia</taxon>
        <taxon>Cytophagales</taxon>
        <taxon>Cytophagaceae</taxon>
        <taxon>Spirosoma</taxon>
    </lineage>
</organism>
<keyword evidence="8" id="KW-0863">Zinc-finger</keyword>
<dbReference type="Proteomes" id="UP001202180">
    <property type="component" value="Unassembled WGS sequence"/>
</dbReference>
<evidence type="ECO:0000256" key="14">
    <source>
        <dbReference type="ARBA" id="ARBA00038000"/>
    </source>
</evidence>
<reference evidence="18 19" key="1">
    <citation type="submission" date="2022-04" db="EMBL/GenBank/DDBJ databases">
        <title>Spirosoma sp. strain RP8 genome sequencing and assembly.</title>
        <authorList>
            <person name="Jung Y."/>
        </authorList>
    </citation>
    <scope>NUCLEOTIDE SEQUENCE [LARGE SCALE GENOMIC DNA]</scope>
    <source>
        <strain evidence="18 19">RP8</strain>
    </source>
</reference>
<keyword evidence="12" id="KW-0238">DNA-binding</keyword>
<dbReference type="NCBIfam" id="TIGR00630">
    <property type="entry name" value="uvra"/>
    <property type="match status" value="1"/>
</dbReference>
<dbReference type="InterPro" id="IPR041552">
    <property type="entry name" value="UvrA_DNA-bd"/>
</dbReference>
<accession>A0ABT0HV43</accession>
<dbReference type="InterPro" id="IPR027417">
    <property type="entry name" value="P-loop_NTPase"/>
</dbReference>
<evidence type="ECO:0000256" key="3">
    <source>
        <dbReference type="ARBA" id="ARBA00022723"/>
    </source>
</evidence>
<keyword evidence="19" id="KW-1185">Reference proteome</keyword>
<evidence type="ECO:0000256" key="6">
    <source>
        <dbReference type="ARBA" id="ARBA00022763"/>
    </source>
</evidence>
<keyword evidence="5" id="KW-0547">Nucleotide-binding</keyword>
<keyword evidence="7" id="KW-0228">DNA excision</keyword>
<dbReference type="InterPro" id="IPR013815">
    <property type="entry name" value="ATP_grasp_subdomain_1"/>
</dbReference>
<evidence type="ECO:0000256" key="1">
    <source>
        <dbReference type="ARBA" id="ARBA00004496"/>
    </source>
</evidence>
<evidence type="ECO:0000256" key="13">
    <source>
        <dbReference type="ARBA" id="ARBA00023204"/>
    </source>
</evidence>
<keyword evidence="4" id="KW-0677">Repeat</keyword>
<dbReference type="Gene3D" id="1.10.8.280">
    <property type="entry name" value="ABC transporter ATPase domain-like"/>
    <property type="match status" value="1"/>
</dbReference>
<dbReference type="Gene3D" id="3.40.50.300">
    <property type="entry name" value="P-loop containing nucleotide triphosphate hydrolases"/>
    <property type="match status" value="2"/>
</dbReference>
<name>A0ABT0HV43_9BACT</name>
<evidence type="ECO:0000256" key="15">
    <source>
        <dbReference type="ARBA" id="ARBA00039316"/>
    </source>
</evidence>
<keyword evidence="3" id="KW-0479">Metal-binding</keyword>
<dbReference type="InterPro" id="IPR017871">
    <property type="entry name" value="ABC_transporter-like_CS"/>
</dbReference>
<dbReference type="InterPro" id="IPR004602">
    <property type="entry name" value="UvrA"/>
</dbReference>
<keyword evidence="6" id="KW-0227">DNA damage</keyword>
<protein>
    <recommendedName>
        <fullName evidence="15">UvrABC system protein A</fullName>
    </recommendedName>
    <alternativeName>
        <fullName evidence="16">Excinuclease ABC subunit A</fullName>
    </alternativeName>
</protein>
<keyword evidence="10" id="KW-0067">ATP-binding</keyword>
<evidence type="ECO:0000256" key="8">
    <source>
        <dbReference type="ARBA" id="ARBA00022771"/>
    </source>
</evidence>
<keyword evidence="13" id="KW-0234">DNA repair</keyword>
<dbReference type="Pfam" id="PF17755">
    <property type="entry name" value="UvrA_DNA-bind"/>
    <property type="match status" value="1"/>
</dbReference>
<evidence type="ECO:0000256" key="5">
    <source>
        <dbReference type="ARBA" id="ARBA00022741"/>
    </source>
</evidence>
<sequence>MTQSTKTESAQSVDYLDPKQFIIIKGAKVHNLKGIDVAIPRNKLVVLTGLSGSGKSSLAFDTLFAEGQRMYVESLSSYARQFLGRMEKPEVEYIKGVSPAIAIEQKVSTRNPRSTVGTSTEIYDYLKLLFARAGVTYSPVSGHEVRKDTVTDVVNFIHSFAAGQRVMILAPLRIRDDRTLANELPILLQKGYTRIVADGGPAGQQVLQIEDVLGEGKEDAVDLAYSSLEILIDRGTVIFDDNGNPDEDNQYRFSDSVQTAFNEGEGTCRVAVVGRSGATEESRVFSDKFELDGIVFEEPSVNLFTFNNPYGACRRCDGFGKVLGIDPDLVIPDKNLSVFEGAIAPWRSEKMNAEFLKPLLKNGIRFDFPIHRPYKDLSPAEQELLWTGNKYFDGLNAFFSYVESQTFKVQYRVMLSRYRGKTTCPECRGSRLRKDAGYVKIAGKSITDLVLMPLTEATTFFRTIDLPSHQQQVASRILTEIRNRLDYMERVGLGYLTLNRLTNTLSGGEYQRIKLATSLGSALVGSMYILDEPSIGLHPRDTKRLVSVLESLRDMGNTVIVVEHEEEVMRAADQLVDIGPDAGSLGGHLVFQGTWEEIEQSMTQGTEQRQEAEEGAMQSHTLDFLTGRETVEVPAFRRKSTNFIELKGARENNLKDVDVRFPLNTLTVVTGVSGSGKSTLIRKVLYPALMREKGETAEEAGKYDSLGGSLNRVSAIEMIDQNPIGKSSRSNPVTYIKAYDYLRQVMADQPVSKSRGYKPSQFSFNVDGGRCEVCQGEGEVKIEMQFMADIYLKCEGCDGKRFKQEVLEVTLHDKNISDILDMTVDEAIDFFKKVDTKMADKLRPLQEVGLGYIGLGQSANTLSGGEAQRVKLASFLGKGNPNKGGTLFIFDEPTTGLHFHDIRKLLSAINALVDQGDSVIIIEHNMEVIKSADHIIDIGPEGGETGGYITFTGTPEEMVKLPEGNYTADYLREKL</sequence>
<keyword evidence="2" id="KW-0963">Cytoplasm</keyword>
<evidence type="ECO:0000256" key="9">
    <source>
        <dbReference type="ARBA" id="ARBA00022833"/>
    </source>
</evidence>
<evidence type="ECO:0000256" key="12">
    <source>
        <dbReference type="ARBA" id="ARBA00023125"/>
    </source>
</evidence>